<keyword evidence="4" id="KW-1185">Reference proteome</keyword>
<dbReference type="AlphaFoldDB" id="A0A0R2B230"/>
<evidence type="ECO:0000256" key="1">
    <source>
        <dbReference type="SAM" id="Phobius"/>
    </source>
</evidence>
<protein>
    <recommendedName>
        <fullName evidence="2">DUF4097 domain-containing protein</fullName>
    </recommendedName>
</protein>
<organism evidence="3 4">
    <name type="scientific">Apilactobacillus ozensis DSM 23829 = JCM 17196</name>
    <dbReference type="NCBI Taxonomy" id="1423781"/>
    <lineage>
        <taxon>Bacteria</taxon>
        <taxon>Bacillati</taxon>
        <taxon>Bacillota</taxon>
        <taxon>Bacilli</taxon>
        <taxon>Lactobacillales</taxon>
        <taxon>Lactobacillaceae</taxon>
        <taxon>Apilactobacillus</taxon>
    </lineage>
</organism>
<evidence type="ECO:0000313" key="4">
    <source>
        <dbReference type="Proteomes" id="UP000052012"/>
    </source>
</evidence>
<evidence type="ECO:0000259" key="2">
    <source>
        <dbReference type="Pfam" id="PF13349"/>
    </source>
</evidence>
<proteinExistence type="predicted"/>
<dbReference type="PATRIC" id="fig|1423781.4.peg.94"/>
<comment type="caution">
    <text evidence="3">The sequence shown here is derived from an EMBL/GenBank/DDBJ whole genome shotgun (WGS) entry which is preliminary data.</text>
</comment>
<dbReference type="Pfam" id="PF13349">
    <property type="entry name" value="DUF4097"/>
    <property type="match status" value="1"/>
</dbReference>
<dbReference type="RefSeq" id="WP_056965546.1">
    <property type="nucleotide sequence ID" value="NZ_AYYQ01000001.1"/>
</dbReference>
<feature type="domain" description="DUF4097" evidence="2">
    <location>
        <begin position="60"/>
        <end position="310"/>
    </location>
</feature>
<keyword evidence="1" id="KW-1133">Transmembrane helix</keyword>
<dbReference type="InterPro" id="IPR025164">
    <property type="entry name" value="Toastrack_DUF4097"/>
</dbReference>
<feature type="transmembrane region" description="Helical" evidence="1">
    <location>
        <begin position="6"/>
        <end position="24"/>
    </location>
</feature>
<keyword evidence="1" id="KW-0472">Membrane</keyword>
<gene>
    <name evidence="3" type="ORF">FD06_GL000092</name>
</gene>
<accession>A0A0R2B230</accession>
<reference evidence="3 4" key="1">
    <citation type="journal article" date="2015" name="Genome Announc.">
        <title>Expanding the biotechnology potential of lactobacilli through comparative genomics of 213 strains and associated genera.</title>
        <authorList>
            <person name="Sun Z."/>
            <person name="Harris H.M."/>
            <person name="McCann A."/>
            <person name="Guo C."/>
            <person name="Argimon S."/>
            <person name="Zhang W."/>
            <person name="Yang X."/>
            <person name="Jeffery I.B."/>
            <person name="Cooney J.C."/>
            <person name="Kagawa T.F."/>
            <person name="Liu W."/>
            <person name="Song Y."/>
            <person name="Salvetti E."/>
            <person name="Wrobel A."/>
            <person name="Rasinkangas P."/>
            <person name="Parkhill J."/>
            <person name="Rea M.C."/>
            <person name="O'Sullivan O."/>
            <person name="Ritari J."/>
            <person name="Douillard F.P."/>
            <person name="Paul Ross R."/>
            <person name="Yang R."/>
            <person name="Briner A.E."/>
            <person name="Felis G.E."/>
            <person name="de Vos W.M."/>
            <person name="Barrangou R."/>
            <person name="Klaenhammer T.R."/>
            <person name="Caufield P.W."/>
            <person name="Cui Y."/>
            <person name="Zhang H."/>
            <person name="O'Toole P.W."/>
        </authorList>
    </citation>
    <scope>NUCLEOTIDE SEQUENCE [LARGE SCALE GENOMIC DNA]</scope>
    <source>
        <strain evidence="3 4">DSM 23829</strain>
    </source>
</reference>
<dbReference type="EMBL" id="AYYQ01000001">
    <property type="protein sequence ID" value="KRM69926.1"/>
    <property type="molecule type" value="Genomic_DNA"/>
</dbReference>
<keyword evidence="1" id="KW-0812">Transmembrane</keyword>
<sequence>MKKKYAISLIVILIGIVLMFIGFMRDGIHPIYFSNHNLMVASKNKHTYHEINGKKVANVKSINIGNDANVLIRPSSNPRVVVHDVRENNIKVKISGDNNLDISGNSNSGFMLIGFFQDVTNKVEIYLPGKTYLNYIHQYNQSGDVSIKNINTKALNLSGGSVNLQNMAINGELKVGSTDGDVILKNIKANNAVLNSDDGNVSVSDSNFNKGESQIVSSNGDIKFRNVVFDSLYCDSSNGNIGFNNLVANKHLKIQSEDGDISGRLVNDKNVRISAKSDDGSTNVYQPNNYLNSKNIKNYDFYTSDGDINVSK</sequence>
<evidence type="ECO:0000313" key="3">
    <source>
        <dbReference type="EMBL" id="KRM69926.1"/>
    </source>
</evidence>
<dbReference type="STRING" id="1423781.FD06_GL000092"/>
<name>A0A0R2B230_9LACO</name>
<dbReference type="Proteomes" id="UP000052012">
    <property type="component" value="Unassembled WGS sequence"/>
</dbReference>